<feature type="binding site" evidence="9">
    <location>
        <position position="145"/>
    </location>
    <ligand>
        <name>NAD(+)</name>
        <dbReference type="ChEBI" id="CHEBI:57540"/>
    </ligand>
</feature>
<dbReference type="InterPro" id="IPR014026">
    <property type="entry name" value="UDP-Glc/GDP-Man_DH_dimer"/>
</dbReference>
<feature type="binding site" evidence="9">
    <location>
        <begin position="70"/>
        <end position="74"/>
    </location>
    <ligand>
        <name>NAD(+)</name>
        <dbReference type="ChEBI" id="CHEBI:57540"/>
    </ligand>
</feature>
<dbReference type="InterPro" id="IPR008927">
    <property type="entry name" value="6-PGluconate_DH-like_C_sf"/>
</dbReference>
<dbReference type="EC" id="1.1.1.22" evidence="3 7"/>
<keyword evidence="4 7" id="KW-0560">Oxidoreductase</keyword>
<dbReference type="SUPFAM" id="SSF48179">
    <property type="entry name" value="6-phosphogluconate dehydrogenase C-terminal domain-like"/>
    <property type="match status" value="1"/>
</dbReference>
<proteinExistence type="inferred from homology"/>
<dbReference type="GO" id="GO:0003979">
    <property type="term" value="F:UDP-glucose 6-dehydrogenase activity"/>
    <property type="evidence" value="ECO:0007669"/>
    <property type="project" value="UniProtKB-EC"/>
</dbReference>
<dbReference type="EMBL" id="JAMYWD010000003">
    <property type="protein sequence ID" value="KAJ4977437.1"/>
    <property type="molecule type" value="Genomic_DNA"/>
</dbReference>
<feature type="binding site" evidence="9">
    <location>
        <position position="17"/>
    </location>
    <ligand>
        <name>NAD(+)</name>
        <dbReference type="ChEBI" id="CHEBI:57540"/>
    </ligand>
</feature>
<sequence length="464" mass="51136">MAMIAYKCPDIKVVVVDISVNRISAWNSDHLPIFEPGLDDIVKSCRNKNLFFSNEVESHVSDAEIVFVSVNTPTKTRGLGAGKAADLTYWESAARMIADVSKSDKIVVEKSTVPVKTAEAIEKILTHNSKGINFQILSNPEFLAEGTAMEDLANPDRVLIGGRETPEGQKAVAALKAVYAKWVPENQIITMNLWSAELSKLAANAFLAQRISSMNAMSALCEATGADVNEVGFAVGKDSRIGAKFLNASVGFGGSCFQKDILNLVYICECNGISEVANYWRQVVQINDYQKSRFVNRVVSSMFNTVSGKKIVVLGFAFKKDTGDTRETPAIDVCHGLLRDKAHLAIYDPQVTEDQIRRDLATSKFDWDHPQHLVPAGVTEKTNLSVIKDPYEAAKGAHGVCILTEWNEFKSLDYQRIYDAMEKPAFIFDGRNVVNVQAMRKIGFIVYSIGKPLDDWIKDLPAAA</sequence>
<keyword evidence="5 7" id="KW-0520">NAD</keyword>
<evidence type="ECO:0000256" key="7">
    <source>
        <dbReference type="PIRNR" id="PIRNR000124"/>
    </source>
</evidence>
<feature type="binding site" evidence="9">
    <location>
        <position position="22"/>
    </location>
    <ligand>
        <name>NAD(+)</name>
        <dbReference type="ChEBI" id="CHEBI:57540"/>
    </ligand>
</feature>
<dbReference type="Gene3D" id="1.20.5.100">
    <property type="entry name" value="Cytochrome c1, transmembrane anchor, C-terminal"/>
    <property type="match status" value="1"/>
</dbReference>
<feature type="domain" description="UDP-glucose/GDP-mannose dehydrogenase C-terminal" evidence="10">
    <location>
        <begin position="312"/>
        <end position="436"/>
    </location>
</feature>
<evidence type="ECO:0000259" key="10">
    <source>
        <dbReference type="SMART" id="SM00984"/>
    </source>
</evidence>
<dbReference type="FunFam" id="1.20.5.100:FF:000001">
    <property type="entry name" value="UDP-glucose 6-dehydrogenase"/>
    <property type="match status" value="1"/>
</dbReference>
<protein>
    <recommendedName>
        <fullName evidence="3 7">UDP-glucose 6-dehydrogenase</fullName>
        <ecNumber evidence="3 7">1.1.1.22</ecNumber>
    </recommendedName>
</protein>
<dbReference type="FunFam" id="3.40.50.720:FF:000032">
    <property type="entry name" value="UDP-glucose 6-dehydrogenase"/>
    <property type="match status" value="1"/>
</dbReference>
<gene>
    <name evidence="11" type="ORF">NE237_002543</name>
</gene>
<evidence type="ECO:0000256" key="6">
    <source>
        <dbReference type="ARBA" id="ARBA00047473"/>
    </source>
</evidence>
<dbReference type="InterPro" id="IPR001732">
    <property type="entry name" value="UDP-Glc/GDP-Man_DH_N"/>
</dbReference>
<dbReference type="FunFam" id="3.40.50.720:FF:000089">
    <property type="entry name" value="UDP-glucose 6-dehydrogenase"/>
    <property type="match status" value="1"/>
</dbReference>
<feature type="active site" description="Nucleophile" evidence="8">
    <location>
        <position position="256"/>
    </location>
</feature>
<evidence type="ECO:0000256" key="9">
    <source>
        <dbReference type="PIRSR" id="PIRSR500133-3"/>
    </source>
</evidence>
<dbReference type="NCBIfam" id="TIGR03026">
    <property type="entry name" value="NDP-sugDHase"/>
    <property type="match status" value="1"/>
</dbReference>
<evidence type="ECO:0000256" key="3">
    <source>
        <dbReference type="ARBA" id="ARBA00012954"/>
    </source>
</evidence>
<dbReference type="PIRSF" id="PIRSF500133">
    <property type="entry name" value="UDPglc_DH_euk"/>
    <property type="match status" value="1"/>
</dbReference>
<dbReference type="Proteomes" id="UP001141806">
    <property type="component" value="Unassembled WGS sequence"/>
</dbReference>
<feature type="binding site" evidence="9">
    <location>
        <begin position="256"/>
        <end position="259"/>
    </location>
    <ligand>
        <name>NAD(+)</name>
        <dbReference type="ChEBI" id="CHEBI:57540"/>
    </ligand>
</feature>
<name>A0A9Q0KV72_9MAGN</name>
<evidence type="ECO:0000313" key="12">
    <source>
        <dbReference type="Proteomes" id="UP001141806"/>
    </source>
</evidence>
<dbReference type="InterPro" id="IPR017476">
    <property type="entry name" value="UDP-Glc/GDP-Man"/>
</dbReference>
<feature type="binding site" evidence="9">
    <location>
        <position position="326"/>
    </location>
    <ligand>
        <name>NAD(+)</name>
        <dbReference type="ChEBI" id="CHEBI:57540"/>
    </ligand>
</feature>
<dbReference type="Pfam" id="PF00984">
    <property type="entry name" value="UDPG_MGDP_dh"/>
    <property type="match status" value="1"/>
</dbReference>
<comment type="catalytic activity">
    <reaction evidence="6 7">
        <text>UDP-alpha-D-glucose + 2 NAD(+) + H2O = UDP-alpha-D-glucuronate + 2 NADH + 3 H(+)</text>
        <dbReference type="Rhea" id="RHEA:23596"/>
        <dbReference type="ChEBI" id="CHEBI:15377"/>
        <dbReference type="ChEBI" id="CHEBI:15378"/>
        <dbReference type="ChEBI" id="CHEBI:57540"/>
        <dbReference type="ChEBI" id="CHEBI:57945"/>
        <dbReference type="ChEBI" id="CHEBI:58052"/>
        <dbReference type="ChEBI" id="CHEBI:58885"/>
        <dbReference type="EC" id="1.1.1.22"/>
    </reaction>
</comment>
<dbReference type="InterPro" id="IPR036291">
    <property type="entry name" value="NAD(P)-bd_dom_sf"/>
</dbReference>
<accession>A0A9Q0KV72</accession>
<evidence type="ECO:0000256" key="4">
    <source>
        <dbReference type="ARBA" id="ARBA00023002"/>
    </source>
</evidence>
<reference evidence="11" key="1">
    <citation type="journal article" date="2023" name="Plant J.">
        <title>The genome of the king protea, Protea cynaroides.</title>
        <authorList>
            <person name="Chang J."/>
            <person name="Duong T.A."/>
            <person name="Schoeman C."/>
            <person name="Ma X."/>
            <person name="Roodt D."/>
            <person name="Barker N."/>
            <person name="Li Z."/>
            <person name="Van de Peer Y."/>
            <person name="Mizrachi E."/>
        </authorList>
    </citation>
    <scope>NUCLEOTIDE SEQUENCE</scope>
    <source>
        <tissue evidence="11">Young leaves</tissue>
    </source>
</reference>
<dbReference type="SUPFAM" id="SSF52413">
    <property type="entry name" value="UDP-glucose/GDP-mannose dehydrogenase C-terminal domain"/>
    <property type="match status" value="1"/>
</dbReference>
<dbReference type="OrthoDB" id="5059218at2759"/>
<dbReference type="PANTHER" id="PTHR11374:SF3">
    <property type="entry name" value="UDP-GLUCOSE 6-DEHYDROGENASE"/>
    <property type="match status" value="1"/>
</dbReference>
<dbReference type="AlphaFoldDB" id="A0A9Q0KV72"/>
<keyword evidence="12" id="KW-1185">Reference proteome</keyword>
<evidence type="ECO:0000313" key="11">
    <source>
        <dbReference type="EMBL" id="KAJ4977437.1"/>
    </source>
</evidence>
<dbReference type="GO" id="GO:0005634">
    <property type="term" value="C:nucleus"/>
    <property type="evidence" value="ECO:0007669"/>
    <property type="project" value="TreeGrafter"/>
</dbReference>
<dbReference type="InterPro" id="IPR014027">
    <property type="entry name" value="UDP-Glc/GDP-Man_DH_C"/>
</dbReference>
<dbReference type="GO" id="GO:0051287">
    <property type="term" value="F:NAD binding"/>
    <property type="evidence" value="ECO:0007669"/>
    <property type="project" value="InterPro"/>
</dbReference>
<dbReference type="SUPFAM" id="SSF51735">
    <property type="entry name" value="NAD(P)-binding Rossmann-fold domains"/>
    <property type="match status" value="1"/>
</dbReference>
<evidence type="ECO:0000256" key="8">
    <source>
        <dbReference type="PIRSR" id="PIRSR500133-1"/>
    </source>
</evidence>
<dbReference type="GO" id="GO:0006024">
    <property type="term" value="P:glycosaminoglycan biosynthetic process"/>
    <property type="evidence" value="ECO:0007669"/>
    <property type="project" value="TreeGrafter"/>
</dbReference>
<comment type="similarity">
    <text evidence="2 7">Belongs to the UDP-glucose/GDP-mannose dehydrogenase family.</text>
</comment>
<dbReference type="Pfam" id="PF03721">
    <property type="entry name" value="UDPG_MGDP_dh_N"/>
    <property type="match status" value="1"/>
</dbReference>
<dbReference type="PIRSF" id="PIRSF000124">
    <property type="entry name" value="UDPglc_GDPman_dh"/>
    <property type="match status" value="1"/>
</dbReference>
<dbReference type="PANTHER" id="PTHR11374">
    <property type="entry name" value="UDP-GLUCOSE DEHYDROGENASE/UDP-MANNAC DEHYDROGENASE"/>
    <property type="match status" value="1"/>
</dbReference>
<evidence type="ECO:0000256" key="1">
    <source>
        <dbReference type="ARBA" id="ARBA00004701"/>
    </source>
</evidence>
<comment type="caution">
    <text evidence="11">The sequence shown here is derived from an EMBL/GenBank/DDBJ whole genome shotgun (WGS) entry which is preliminary data.</text>
</comment>
<dbReference type="SMART" id="SM00984">
    <property type="entry name" value="UDPG_MGDP_dh_C"/>
    <property type="match status" value="1"/>
</dbReference>
<dbReference type="Pfam" id="PF03720">
    <property type="entry name" value="UDPG_MGDP_dh_C"/>
    <property type="match status" value="1"/>
</dbReference>
<evidence type="ECO:0000256" key="5">
    <source>
        <dbReference type="ARBA" id="ARBA00023027"/>
    </source>
</evidence>
<dbReference type="Gene3D" id="3.40.50.720">
    <property type="entry name" value="NAD(P)-binding Rossmann-like Domain"/>
    <property type="match status" value="2"/>
</dbReference>
<dbReference type="InterPro" id="IPR036220">
    <property type="entry name" value="UDP-Glc/GDP-Man_DH_C_sf"/>
</dbReference>
<comment type="pathway">
    <text evidence="1">Nucleotide-sugar biosynthesis; UDP-alpha-D-glucuronate biosynthesis; UDP-alpha-D-glucuronate from UDP-alpha-D-glucose: step 1/1.</text>
</comment>
<organism evidence="11 12">
    <name type="scientific">Protea cynaroides</name>
    <dbReference type="NCBI Taxonomy" id="273540"/>
    <lineage>
        <taxon>Eukaryota</taxon>
        <taxon>Viridiplantae</taxon>
        <taxon>Streptophyta</taxon>
        <taxon>Embryophyta</taxon>
        <taxon>Tracheophyta</taxon>
        <taxon>Spermatophyta</taxon>
        <taxon>Magnoliopsida</taxon>
        <taxon>Proteales</taxon>
        <taxon>Proteaceae</taxon>
        <taxon>Protea</taxon>
    </lineage>
</organism>
<dbReference type="GO" id="GO:0006065">
    <property type="term" value="P:UDP-glucuronate biosynthetic process"/>
    <property type="evidence" value="ECO:0007669"/>
    <property type="project" value="UniProtKB-ARBA"/>
</dbReference>
<evidence type="ECO:0000256" key="2">
    <source>
        <dbReference type="ARBA" id="ARBA00006601"/>
    </source>
</evidence>
<feature type="binding site" evidence="9">
    <location>
        <begin position="111"/>
        <end position="112"/>
    </location>
    <ligand>
        <name>NAD(+)</name>
        <dbReference type="ChEBI" id="CHEBI:57540"/>
    </ligand>
</feature>
<dbReference type="InterPro" id="IPR028356">
    <property type="entry name" value="UDPglc_DH_euk"/>
</dbReference>